<proteinExistence type="predicted"/>
<dbReference type="InterPro" id="IPR017941">
    <property type="entry name" value="Rieske_2Fe-2S"/>
</dbReference>
<sequence length="462" mass="48059">MSFDSGLLAPPPLLRTLAAADAPFPGDLRAGTPPTVWVPVQDLPSEIWRVRGGEHVLTPADLARTPDGHAALLPHCPHRLIALVAGRAWEAGAIVTAAVSVLRGAAEAERCGFTVGSWWVDTEGRPLLAPTGAPWQADTVALLNELAEAAAPGLRHTVREAAALIDVGHTTPARRERVEDELFAAAEPTPLPTAGTAQGAAGVPAPRHATRLAARLPARLDGADDDLPPDAASWVAPLMDHDLAARALGVVGDVRSALRRKVTARRQRGLATARHRAGALATSARKAATRKDRVPRNHGRSPLLLAAAIAAVIIVAGLAWPDGESASSATPESAVSPPSPDQRTVPTSEAMSDPPATDAGTPAPSDGIDDSGTARRLLSDLASCVRAQKADCSVFLEDPGVGIPDAGVLGNIGEREVTLVDEYGGVAAYRVTGGEQPDQVLVLVQMDGKWLIRDVYDVADQP</sequence>
<accession>A0A0B4CZ36</accession>
<feature type="region of interest" description="Disordered" evidence="1">
    <location>
        <begin position="265"/>
        <end position="298"/>
    </location>
</feature>
<dbReference type="Proteomes" id="UP000031202">
    <property type="component" value="Unassembled WGS sequence"/>
</dbReference>
<protein>
    <recommendedName>
        <fullName evidence="2">Rieske domain-containing protein</fullName>
    </recommendedName>
</protein>
<dbReference type="PROSITE" id="PS51296">
    <property type="entry name" value="RIESKE"/>
    <property type="match status" value="1"/>
</dbReference>
<feature type="compositionally biased region" description="Polar residues" evidence="1">
    <location>
        <begin position="341"/>
        <end position="350"/>
    </location>
</feature>
<dbReference type="AlphaFoldDB" id="A0A0B4CZ36"/>
<evidence type="ECO:0000313" key="4">
    <source>
        <dbReference type="Proteomes" id="UP000031202"/>
    </source>
</evidence>
<evidence type="ECO:0000313" key="3">
    <source>
        <dbReference type="EMBL" id="KIC57275.1"/>
    </source>
</evidence>
<gene>
    <name evidence="3" type="ORF">RM52_09555</name>
</gene>
<comment type="caution">
    <text evidence="3">The sequence shown here is derived from an EMBL/GenBank/DDBJ whole genome shotgun (WGS) entry which is preliminary data.</text>
</comment>
<feature type="compositionally biased region" description="Low complexity" evidence="1">
    <location>
        <begin position="352"/>
        <end position="366"/>
    </location>
</feature>
<organism evidence="3 4">
    <name type="scientific">Microbacterium hominis</name>
    <dbReference type="NCBI Taxonomy" id="162426"/>
    <lineage>
        <taxon>Bacteria</taxon>
        <taxon>Bacillati</taxon>
        <taxon>Actinomycetota</taxon>
        <taxon>Actinomycetes</taxon>
        <taxon>Micrococcales</taxon>
        <taxon>Microbacteriaceae</taxon>
        <taxon>Microbacterium</taxon>
    </lineage>
</organism>
<evidence type="ECO:0000256" key="1">
    <source>
        <dbReference type="SAM" id="MobiDB-lite"/>
    </source>
</evidence>
<dbReference type="GO" id="GO:0051537">
    <property type="term" value="F:2 iron, 2 sulfur cluster binding"/>
    <property type="evidence" value="ECO:0007669"/>
    <property type="project" value="InterPro"/>
</dbReference>
<evidence type="ECO:0000259" key="2">
    <source>
        <dbReference type="PROSITE" id="PS51296"/>
    </source>
</evidence>
<feature type="region of interest" description="Disordered" evidence="1">
    <location>
        <begin position="325"/>
        <end position="372"/>
    </location>
</feature>
<feature type="domain" description="Rieske" evidence="2">
    <location>
        <begin position="37"/>
        <end position="149"/>
    </location>
</feature>
<feature type="compositionally biased region" description="Basic residues" evidence="1">
    <location>
        <begin position="265"/>
        <end position="277"/>
    </location>
</feature>
<name>A0A0B4CZ36_9MICO</name>
<reference evidence="3 4" key="1">
    <citation type="submission" date="2014-12" db="EMBL/GenBank/DDBJ databases">
        <title>Genome sequencing of Microbacterium hominis TPW29.</title>
        <authorList>
            <person name="Tan P.W."/>
            <person name="Chan K.-G."/>
        </authorList>
    </citation>
    <scope>NUCLEOTIDE SEQUENCE [LARGE SCALE GENOMIC DNA]</scope>
    <source>
        <strain evidence="3 4">TPW29</strain>
    </source>
</reference>
<dbReference type="EMBL" id="JWSZ01000012">
    <property type="protein sequence ID" value="KIC57275.1"/>
    <property type="molecule type" value="Genomic_DNA"/>
</dbReference>
<dbReference type="RefSeq" id="WP_039415937.1">
    <property type="nucleotide sequence ID" value="NZ_JWSZ01000012.1"/>
</dbReference>